<dbReference type="InterPro" id="IPR036034">
    <property type="entry name" value="PDZ_sf"/>
</dbReference>
<dbReference type="AlphaFoldDB" id="A0A929PVH7"/>
<evidence type="ECO:0000256" key="4">
    <source>
        <dbReference type="ARBA" id="ARBA00022825"/>
    </source>
</evidence>
<dbReference type="InterPro" id="IPR029045">
    <property type="entry name" value="ClpP/crotonase-like_dom_sf"/>
</dbReference>
<evidence type="ECO:0000256" key="5">
    <source>
        <dbReference type="RuleBase" id="RU004404"/>
    </source>
</evidence>
<feature type="signal peptide" evidence="7">
    <location>
        <begin position="1"/>
        <end position="32"/>
    </location>
</feature>
<dbReference type="GO" id="GO:0004175">
    <property type="term" value="F:endopeptidase activity"/>
    <property type="evidence" value="ECO:0007669"/>
    <property type="project" value="TreeGrafter"/>
</dbReference>
<dbReference type="Pfam" id="PF11818">
    <property type="entry name" value="DUF3340"/>
    <property type="match status" value="1"/>
</dbReference>
<keyword evidence="2 5" id="KW-0645">Protease</keyword>
<keyword evidence="6" id="KW-0175">Coiled coil</keyword>
<dbReference type="Pfam" id="PF00595">
    <property type="entry name" value="PDZ"/>
    <property type="match status" value="1"/>
</dbReference>
<accession>A0A929PVH7</accession>
<dbReference type="InterPro" id="IPR001478">
    <property type="entry name" value="PDZ"/>
</dbReference>
<dbReference type="SUPFAM" id="SSF50156">
    <property type="entry name" value="PDZ domain-like"/>
    <property type="match status" value="1"/>
</dbReference>
<dbReference type="GO" id="GO:0030288">
    <property type="term" value="C:outer membrane-bounded periplasmic space"/>
    <property type="evidence" value="ECO:0007669"/>
    <property type="project" value="TreeGrafter"/>
</dbReference>
<dbReference type="GO" id="GO:0008236">
    <property type="term" value="F:serine-type peptidase activity"/>
    <property type="evidence" value="ECO:0007669"/>
    <property type="project" value="UniProtKB-KW"/>
</dbReference>
<feature type="chain" id="PRO_5037450473" evidence="7">
    <location>
        <begin position="33"/>
        <end position="743"/>
    </location>
</feature>
<dbReference type="SUPFAM" id="SSF52096">
    <property type="entry name" value="ClpP/crotonase"/>
    <property type="match status" value="1"/>
</dbReference>
<dbReference type="PROSITE" id="PS50106">
    <property type="entry name" value="PDZ"/>
    <property type="match status" value="1"/>
</dbReference>
<dbReference type="NCBIfam" id="TIGR00225">
    <property type="entry name" value="prc"/>
    <property type="match status" value="1"/>
</dbReference>
<dbReference type="PANTHER" id="PTHR32060">
    <property type="entry name" value="TAIL-SPECIFIC PROTEASE"/>
    <property type="match status" value="1"/>
</dbReference>
<dbReference type="Gene3D" id="3.90.226.10">
    <property type="entry name" value="2-enoyl-CoA Hydratase, Chain A, domain 1"/>
    <property type="match status" value="1"/>
</dbReference>
<gene>
    <name evidence="9" type="ORF">IRJ16_04555</name>
</gene>
<feature type="domain" description="PDZ" evidence="8">
    <location>
        <begin position="255"/>
        <end position="340"/>
    </location>
</feature>
<name>A0A929PVH7_9SPHI</name>
<dbReference type="SMART" id="SM00228">
    <property type="entry name" value="PDZ"/>
    <property type="match status" value="1"/>
</dbReference>
<evidence type="ECO:0000313" key="10">
    <source>
        <dbReference type="Proteomes" id="UP000622475"/>
    </source>
</evidence>
<dbReference type="CDD" id="cd06782">
    <property type="entry name" value="cpPDZ_CPP-like"/>
    <property type="match status" value="1"/>
</dbReference>
<dbReference type="EMBL" id="JADFFL010000002">
    <property type="protein sequence ID" value="MBE9661144.1"/>
    <property type="molecule type" value="Genomic_DNA"/>
</dbReference>
<dbReference type="Pfam" id="PF03572">
    <property type="entry name" value="Peptidase_S41"/>
    <property type="match status" value="1"/>
</dbReference>
<dbReference type="InterPro" id="IPR040573">
    <property type="entry name" value="TSP_N"/>
</dbReference>
<dbReference type="GO" id="GO:0007165">
    <property type="term" value="P:signal transduction"/>
    <property type="evidence" value="ECO:0007669"/>
    <property type="project" value="TreeGrafter"/>
</dbReference>
<dbReference type="InterPro" id="IPR020992">
    <property type="entry name" value="Tail_Prtase_C"/>
</dbReference>
<dbReference type="Gene3D" id="2.30.42.10">
    <property type="match status" value="1"/>
</dbReference>
<keyword evidence="3 5" id="KW-0378">Hydrolase</keyword>
<evidence type="ECO:0000256" key="3">
    <source>
        <dbReference type="ARBA" id="ARBA00022801"/>
    </source>
</evidence>
<keyword evidence="10" id="KW-1185">Reference proteome</keyword>
<dbReference type="PROSITE" id="PS51257">
    <property type="entry name" value="PROKAR_LIPOPROTEIN"/>
    <property type="match status" value="1"/>
</dbReference>
<dbReference type="PANTHER" id="PTHR32060:SF22">
    <property type="entry name" value="CARBOXYL-TERMINAL-PROCESSING PEPTIDASE 3, CHLOROPLASTIC"/>
    <property type="match status" value="1"/>
</dbReference>
<keyword evidence="7" id="KW-0732">Signal</keyword>
<evidence type="ECO:0000256" key="2">
    <source>
        <dbReference type="ARBA" id="ARBA00022670"/>
    </source>
</evidence>
<organism evidence="9 10">
    <name type="scientific">Mucilaginibacter myungsuensis</name>
    <dbReference type="NCBI Taxonomy" id="649104"/>
    <lineage>
        <taxon>Bacteria</taxon>
        <taxon>Pseudomonadati</taxon>
        <taxon>Bacteroidota</taxon>
        <taxon>Sphingobacteriia</taxon>
        <taxon>Sphingobacteriales</taxon>
        <taxon>Sphingobacteriaceae</taxon>
        <taxon>Mucilaginibacter</taxon>
    </lineage>
</organism>
<protein>
    <submittedName>
        <fullName evidence="9">Carboxy terminal-processing peptidase</fullName>
    </submittedName>
</protein>
<feature type="coiled-coil region" evidence="6">
    <location>
        <begin position="198"/>
        <end position="225"/>
    </location>
</feature>
<comment type="caution">
    <text evidence="9">The sequence shown here is derived from an EMBL/GenBank/DDBJ whole genome shotgun (WGS) entry which is preliminary data.</text>
</comment>
<dbReference type="CDD" id="cd07560">
    <property type="entry name" value="Peptidase_S41_CPP"/>
    <property type="match status" value="1"/>
</dbReference>
<evidence type="ECO:0000259" key="8">
    <source>
        <dbReference type="PROSITE" id="PS50106"/>
    </source>
</evidence>
<evidence type="ECO:0000256" key="6">
    <source>
        <dbReference type="SAM" id="Coils"/>
    </source>
</evidence>
<evidence type="ECO:0000256" key="1">
    <source>
        <dbReference type="ARBA" id="ARBA00009179"/>
    </source>
</evidence>
<dbReference type="InterPro" id="IPR005151">
    <property type="entry name" value="Tail-specific_protease"/>
</dbReference>
<sequence>MFNIKTDLKSTKDMFKRLYIALLLGSAFACTAASEKLPEKKPIVKVKGSNDIEPDEQQSVAVRAVTQFITNLNYKKVPLNDSISALVFDKYLKRLDENHNYLLASDVKEFEKFRTVLDDDMREGNLNDVFYIFNVYQKRYNERVNYSLAQVDKVFDFNKTENFTYDRSKMPWVATVTDMDELWNKRVKYDLLNLKLAKADMAANRESLKKRYKDLLSNSNKLNNQDVFQIYMDAFTETIDPHTNYFNPSNAANFNIDMSRSLEGIGATLQSENEYVTIKSVVAGGPADKSKQLEIGDRIVAVAQGKDGKFSEVIGWRIENAIALIRGSKGTMVRLMILPKGKGTTDKPRELALVREKIILKDQSAQKEIRTYNNNGKQVKIGIISVPAFYLDFADYRAGNPNYKSTTRDVRLILDTLKKEGVDGVVMDLRQNGGGSLIEAVELTGLFIKTGPVVQVRDTRKTDVEEDEDPNIAWNGPLAVMVDRFSASASEIFSGAIQDYGRGIIVGSQTYGKGTVQNAIDLDKQIPQEIKNQLAALKKNDTKIVANAPGSQNMFGQLNLTVAKFYRVSGSSTQHKGVMPDIKFPSIIPMDKYGEDTEPSALPFDMIAKSNYTPVGSVATVLPKLAKLHNDRMAKNDNYKYMLADIQEYKKRDAETTVSLNEATLKKQRDEDEKTAFERVNLKRVASGFPALKKGDIAKEVDKKAGKKPSDLDFLKIEAGQILTDYIALDPNYAATVKQQIMQ</sequence>
<dbReference type="SMART" id="SM00245">
    <property type="entry name" value="TSPc"/>
    <property type="match status" value="1"/>
</dbReference>
<keyword evidence="4 5" id="KW-0720">Serine protease</keyword>
<comment type="similarity">
    <text evidence="1 5">Belongs to the peptidase S41A family.</text>
</comment>
<reference evidence="9" key="1">
    <citation type="submission" date="2020-10" db="EMBL/GenBank/DDBJ databases">
        <title>Mucilaginibacter mali sp. nov., isolated from rhizosphere soil of apple orchard.</title>
        <authorList>
            <person name="Lee J.-S."/>
            <person name="Kim H.S."/>
            <person name="Kim J.-S."/>
        </authorList>
    </citation>
    <scope>NUCLEOTIDE SEQUENCE</scope>
    <source>
        <strain evidence="9">KCTC 22746</strain>
    </source>
</reference>
<dbReference type="Pfam" id="PF17804">
    <property type="entry name" value="TSP_NTD"/>
    <property type="match status" value="1"/>
</dbReference>
<dbReference type="GO" id="GO:0006508">
    <property type="term" value="P:proteolysis"/>
    <property type="evidence" value="ECO:0007669"/>
    <property type="project" value="UniProtKB-KW"/>
</dbReference>
<evidence type="ECO:0000256" key="7">
    <source>
        <dbReference type="SAM" id="SignalP"/>
    </source>
</evidence>
<dbReference type="Proteomes" id="UP000622475">
    <property type="component" value="Unassembled WGS sequence"/>
</dbReference>
<evidence type="ECO:0000313" key="9">
    <source>
        <dbReference type="EMBL" id="MBE9661144.1"/>
    </source>
</evidence>
<dbReference type="InterPro" id="IPR004447">
    <property type="entry name" value="Peptidase_S41A"/>
</dbReference>
<proteinExistence type="inferred from homology"/>